<accession>G5J1W5</accession>
<feature type="transmembrane region" description="Helical" evidence="2">
    <location>
        <begin position="158"/>
        <end position="179"/>
    </location>
</feature>
<evidence type="ECO:0000313" key="3">
    <source>
        <dbReference type="EMBL" id="EHJ13846.1"/>
    </source>
</evidence>
<feature type="compositionally biased region" description="Basic and acidic residues" evidence="1">
    <location>
        <begin position="371"/>
        <end position="383"/>
    </location>
</feature>
<keyword evidence="2" id="KW-0472">Membrane</keyword>
<evidence type="ECO:0008006" key="5">
    <source>
        <dbReference type="Google" id="ProtNLM"/>
    </source>
</evidence>
<organism evidence="3 4">
    <name type="scientific">Crocosphaera watsonii WH 0003</name>
    <dbReference type="NCBI Taxonomy" id="423471"/>
    <lineage>
        <taxon>Bacteria</taxon>
        <taxon>Bacillati</taxon>
        <taxon>Cyanobacteriota</taxon>
        <taxon>Cyanophyceae</taxon>
        <taxon>Oscillatoriophycideae</taxon>
        <taxon>Chroococcales</taxon>
        <taxon>Aphanothecaceae</taxon>
        <taxon>Crocosphaera</taxon>
    </lineage>
</organism>
<dbReference type="NCBIfam" id="TIGR00341">
    <property type="entry name" value="TIGR00341 family protein"/>
    <property type="match status" value="1"/>
</dbReference>
<reference evidence="3 4" key="1">
    <citation type="journal article" date="2011" name="Front. Microbiol.">
        <title>Two Strains of Crocosphaera watsonii with Highly Conserved Genomes are Distinguished by Strain-Specific Features.</title>
        <authorList>
            <person name="Bench S.R."/>
            <person name="Ilikchyan I.N."/>
            <person name="Tripp H.J."/>
            <person name="Zehr J.P."/>
        </authorList>
    </citation>
    <scope>NUCLEOTIDE SEQUENCE [LARGE SCALE GENOMIC DNA]</scope>
    <source>
        <strain evidence="3 4">WH 0003</strain>
    </source>
</reference>
<dbReference type="AlphaFoldDB" id="G5J1W5"/>
<feature type="transmembrane region" description="Helical" evidence="2">
    <location>
        <begin position="93"/>
        <end position="116"/>
    </location>
</feature>
<dbReference type="PATRIC" id="fig|423471.3.peg.1394"/>
<dbReference type="PANTHER" id="PTHR20992">
    <property type="entry name" value="AT15442P-RELATED"/>
    <property type="match status" value="1"/>
</dbReference>
<evidence type="ECO:0000313" key="4">
    <source>
        <dbReference type="Proteomes" id="UP000003477"/>
    </source>
</evidence>
<dbReference type="PANTHER" id="PTHR20992:SF9">
    <property type="entry name" value="AT15442P-RELATED"/>
    <property type="match status" value="1"/>
</dbReference>
<evidence type="ECO:0000256" key="1">
    <source>
        <dbReference type="SAM" id="MobiDB-lite"/>
    </source>
</evidence>
<feature type="transmembrane region" description="Helical" evidence="2">
    <location>
        <begin position="228"/>
        <end position="247"/>
    </location>
</feature>
<dbReference type="GeneID" id="88765291"/>
<feature type="transmembrane region" description="Helical" evidence="2">
    <location>
        <begin position="39"/>
        <end position="72"/>
    </location>
</feature>
<sequence length="383" mass="41746">MLIPIRQWFKRKIPKVPPDIRKQLQQELLNEAELDTEFLFLTVSSCIIASLGLLMNSAAVIIGAMLIAPLMLPLRGLALGMLDTDRFLVKSSLLTLLTGTMTAIVISGMVGVFFALPEASFGPEILGRTQPNLADLGVAVAAGAISGFAKIRRKLSDALAGTAISVALMPPLCVVGIALSQNALPLASGAFLLYLTNFLGITLSCIIIFIFGGYYINYGQTSQAVSGFTILTGILVFPLFISFGNLLQQERFEGKIITLLRNKTVTVGQQSELVALNVQWPTFPWSKEYPIILVTVQENINNPITPTQVSLVEQLIKRELGRQFKLVFRVSQLREVVADYEQPLSTPDLFGPVTPPPVSPLPQQESIPSSSDKRESERDGGQY</sequence>
<dbReference type="Pfam" id="PF04087">
    <property type="entry name" value="DUF389"/>
    <property type="match status" value="1"/>
</dbReference>
<dbReference type="RefSeq" id="WP_007309920.1">
    <property type="nucleotide sequence ID" value="NZ_AESD01000228.1"/>
</dbReference>
<dbReference type="Proteomes" id="UP000003477">
    <property type="component" value="Unassembled WGS sequence"/>
</dbReference>
<keyword evidence="2" id="KW-1133">Transmembrane helix</keyword>
<dbReference type="EMBL" id="AESD01000228">
    <property type="protein sequence ID" value="EHJ13846.1"/>
    <property type="molecule type" value="Genomic_DNA"/>
</dbReference>
<name>G5J1W5_CROWT</name>
<feature type="transmembrane region" description="Helical" evidence="2">
    <location>
        <begin position="136"/>
        <end position="151"/>
    </location>
</feature>
<protein>
    <recommendedName>
        <fullName evidence="5">TIGR00341 family protein</fullName>
    </recommendedName>
</protein>
<evidence type="ECO:0000256" key="2">
    <source>
        <dbReference type="SAM" id="Phobius"/>
    </source>
</evidence>
<gene>
    <name evidence="3" type="ORF">CWATWH0003_1496</name>
</gene>
<feature type="transmembrane region" description="Helical" evidence="2">
    <location>
        <begin position="191"/>
        <end position="216"/>
    </location>
</feature>
<feature type="region of interest" description="Disordered" evidence="1">
    <location>
        <begin position="345"/>
        <end position="383"/>
    </location>
</feature>
<dbReference type="InterPro" id="IPR005240">
    <property type="entry name" value="DUF389"/>
</dbReference>
<proteinExistence type="predicted"/>
<keyword evidence="2" id="KW-0812">Transmembrane</keyword>
<comment type="caution">
    <text evidence="3">The sequence shown here is derived from an EMBL/GenBank/DDBJ whole genome shotgun (WGS) entry which is preliminary data.</text>
</comment>